<dbReference type="InterPro" id="IPR044730">
    <property type="entry name" value="RNase_H-like_dom_plant"/>
</dbReference>
<organism evidence="2 3">
    <name type="scientific">Rehmannia glutinosa</name>
    <name type="common">Chinese foxglove</name>
    <dbReference type="NCBI Taxonomy" id="99300"/>
    <lineage>
        <taxon>Eukaryota</taxon>
        <taxon>Viridiplantae</taxon>
        <taxon>Streptophyta</taxon>
        <taxon>Embryophyta</taxon>
        <taxon>Tracheophyta</taxon>
        <taxon>Spermatophyta</taxon>
        <taxon>Magnoliopsida</taxon>
        <taxon>eudicotyledons</taxon>
        <taxon>Gunneridae</taxon>
        <taxon>Pentapetalae</taxon>
        <taxon>asterids</taxon>
        <taxon>lamiids</taxon>
        <taxon>Lamiales</taxon>
        <taxon>Orobanchaceae</taxon>
        <taxon>Rehmannieae</taxon>
        <taxon>Rehmannia</taxon>
    </lineage>
</organism>
<evidence type="ECO:0000259" key="1">
    <source>
        <dbReference type="Pfam" id="PF13456"/>
    </source>
</evidence>
<dbReference type="EMBL" id="JABTTQ020000001">
    <property type="protein sequence ID" value="KAK6163326.1"/>
    <property type="molecule type" value="Genomic_DNA"/>
</dbReference>
<gene>
    <name evidence="2" type="ORF">DH2020_000190</name>
</gene>
<sequence>MNCWANNVHIVLRNGYKARSDLSEEVEVDIAEALACKEGLLLAQNMGLRKIVLETDSATVHSKLKSDKADFLYLGRIVEDIKLISLSFDSFIPSFIRSSGNMVAHHLARHALSFDRNTSEIGFFPDHVLNLQGLEAAS</sequence>
<comment type="caution">
    <text evidence="2">The sequence shown here is derived from an EMBL/GenBank/DDBJ whole genome shotgun (WGS) entry which is preliminary data.</text>
</comment>
<dbReference type="SUPFAM" id="SSF53098">
    <property type="entry name" value="Ribonuclease H-like"/>
    <property type="match status" value="1"/>
</dbReference>
<dbReference type="Gene3D" id="3.30.420.10">
    <property type="entry name" value="Ribonuclease H-like superfamily/Ribonuclease H"/>
    <property type="match status" value="1"/>
</dbReference>
<dbReference type="PANTHER" id="PTHR47074">
    <property type="entry name" value="BNAC02G40300D PROTEIN"/>
    <property type="match status" value="1"/>
</dbReference>
<dbReference type="CDD" id="cd06222">
    <property type="entry name" value="RNase_H_like"/>
    <property type="match status" value="1"/>
</dbReference>
<dbReference type="Proteomes" id="UP001318860">
    <property type="component" value="Unassembled WGS sequence"/>
</dbReference>
<dbReference type="Pfam" id="PF13456">
    <property type="entry name" value="RVT_3"/>
    <property type="match status" value="1"/>
</dbReference>
<dbReference type="InterPro" id="IPR052929">
    <property type="entry name" value="RNase_H-like_EbsB-rel"/>
</dbReference>
<dbReference type="InterPro" id="IPR002156">
    <property type="entry name" value="RNaseH_domain"/>
</dbReference>
<evidence type="ECO:0000313" key="2">
    <source>
        <dbReference type="EMBL" id="KAK6163326.1"/>
    </source>
</evidence>
<reference evidence="2 3" key="1">
    <citation type="journal article" date="2021" name="Comput. Struct. Biotechnol. J.">
        <title>De novo genome assembly of the potent medicinal plant Rehmannia glutinosa using nanopore technology.</title>
        <authorList>
            <person name="Ma L."/>
            <person name="Dong C."/>
            <person name="Song C."/>
            <person name="Wang X."/>
            <person name="Zheng X."/>
            <person name="Niu Y."/>
            <person name="Chen S."/>
            <person name="Feng W."/>
        </authorList>
    </citation>
    <scope>NUCLEOTIDE SEQUENCE [LARGE SCALE GENOMIC DNA]</scope>
    <source>
        <strain evidence="2">DH-2019</strain>
    </source>
</reference>
<dbReference type="PANTHER" id="PTHR47074:SF48">
    <property type="entry name" value="POLYNUCLEOTIDYL TRANSFERASE, RIBONUCLEASE H-LIKE SUPERFAMILY PROTEIN"/>
    <property type="match status" value="1"/>
</dbReference>
<keyword evidence="3" id="KW-1185">Reference proteome</keyword>
<dbReference type="InterPro" id="IPR036397">
    <property type="entry name" value="RNaseH_sf"/>
</dbReference>
<name>A0ABR0XVT2_REHGL</name>
<proteinExistence type="predicted"/>
<dbReference type="InterPro" id="IPR012337">
    <property type="entry name" value="RNaseH-like_sf"/>
</dbReference>
<evidence type="ECO:0000313" key="3">
    <source>
        <dbReference type="Proteomes" id="UP001318860"/>
    </source>
</evidence>
<accession>A0ABR0XVT2</accession>
<feature type="domain" description="RNase H type-1" evidence="1">
    <location>
        <begin position="22"/>
        <end position="111"/>
    </location>
</feature>
<protein>
    <recommendedName>
        <fullName evidence="1">RNase H type-1 domain-containing protein</fullName>
    </recommendedName>
</protein>